<name>A0A2M7XI76_9BACT</name>
<dbReference type="AlphaFoldDB" id="A0A2M7XI76"/>
<organism evidence="3 4">
    <name type="scientific">Candidatus Uhrbacteria bacterium CG_4_9_14_3_um_filter_36_7</name>
    <dbReference type="NCBI Taxonomy" id="1975033"/>
    <lineage>
        <taxon>Bacteria</taxon>
        <taxon>Candidatus Uhriibacteriota</taxon>
    </lineage>
</organism>
<keyword evidence="2" id="KW-0648">Protein biosynthesis</keyword>
<keyword evidence="2" id="KW-0378">Hydrolase</keyword>
<dbReference type="PANTHER" id="PTHR10458:SF22">
    <property type="entry name" value="PEPTIDE DEFORMYLASE"/>
    <property type="match status" value="1"/>
</dbReference>
<comment type="cofactor">
    <cofactor evidence="2">
        <name>Fe(2+)</name>
        <dbReference type="ChEBI" id="CHEBI:29033"/>
    </cofactor>
    <text evidence="2">Binds 1 Fe(2+) ion.</text>
</comment>
<dbReference type="GO" id="GO:0042586">
    <property type="term" value="F:peptide deformylase activity"/>
    <property type="evidence" value="ECO:0007669"/>
    <property type="project" value="UniProtKB-UniRule"/>
</dbReference>
<feature type="binding site" evidence="2">
    <location>
        <position position="133"/>
    </location>
    <ligand>
        <name>Fe cation</name>
        <dbReference type="ChEBI" id="CHEBI:24875"/>
    </ligand>
</feature>
<evidence type="ECO:0000313" key="4">
    <source>
        <dbReference type="Proteomes" id="UP000229749"/>
    </source>
</evidence>
<dbReference type="PIRSF" id="PIRSF004749">
    <property type="entry name" value="Pep_def"/>
    <property type="match status" value="1"/>
</dbReference>
<comment type="catalytic activity">
    <reaction evidence="2">
        <text>N-terminal N-formyl-L-methionyl-[peptide] + H2O = N-terminal L-methionyl-[peptide] + formate</text>
        <dbReference type="Rhea" id="RHEA:24420"/>
        <dbReference type="Rhea" id="RHEA-COMP:10639"/>
        <dbReference type="Rhea" id="RHEA-COMP:10640"/>
        <dbReference type="ChEBI" id="CHEBI:15377"/>
        <dbReference type="ChEBI" id="CHEBI:15740"/>
        <dbReference type="ChEBI" id="CHEBI:49298"/>
        <dbReference type="ChEBI" id="CHEBI:64731"/>
        <dbReference type="EC" id="3.5.1.88"/>
    </reaction>
</comment>
<dbReference type="CDD" id="cd00487">
    <property type="entry name" value="Pep_deformylase"/>
    <property type="match status" value="1"/>
</dbReference>
<keyword evidence="2" id="KW-0408">Iron</keyword>
<reference evidence="4" key="1">
    <citation type="submission" date="2017-09" db="EMBL/GenBank/DDBJ databases">
        <title>Depth-based differentiation of microbial function through sediment-hosted aquifers and enrichment of novel symbionts in the deep terrestrial subsurface.</title>
        <authorList>
            <person name="Probst A.J."/>
            <person name="Ladd B."/>
            <person name="Jarett J.K."/>
            <person name="Geller-Mcgrath D.E."/>
            <person name="Sieber C.M.K."/>
            <person name="Emerson J.B."/>
            <person name="Anantharaman K."/>
            <person name="Thomas B.C."/>
            <person name="Malmstrom R."/>
            <person name="Stieglmeier M."/>
            <person name="Klingl A."/>
            <person name="Woyke T."/>
            <person name="Ryan C.M."/>
            <person name="Banfield J.F."/>
        </authorList>
    </citation>
    <scope>NUCLEOTIDE SEQUENCE [LARGE SCALE GENOMIC DNA]</scope>
</reference>
<dbReference type="PRINTS" id="PR01576">
    <property type="entry name" value="PDEFORMYLASE"/>
</dbReference>
<dbReference type="GO" id="GO:0046872">
    <property type="term" value="F:metal ion binding"/>
    <property type="evidence" value="ECO:0007669"/>
    <property type="project" value="UniProtKB-KW"/>
</dbReference>
<dbReference type="HAMAP" id="MF_00163">
    <property type="entry name" value="Pep_deformylase"/>
    <property type="match status" value="1"/>
</dbReference>
<dbReference type="Gene3D" id="3.90.45.10">
    <property type="entry name" value="Peptide deformylase"/>
    <property type="match status" value="1"/>
</dbReference>
<keyword evidence="2" id="KW-0479">Metal-binding</keyword>
<dbReference type="InterPro" id="IPR036821">
    <property type="entry name" value="Peptide_deformylase_sf"/>
</dbReference>
<comment type="function">
    <text evidence="2">Removes the formyl group from the N-terminal Met of newly synthesized proteins. Requires at least a dipeptide for an efficient rate of reaction. N-terminal L-methionine is a prerequisite for activity but the enzyme has broad specificity at other positions.</text>
</comment>
<feature type="binding site" evidence="2">
    <location>
        <position position="91"/>
    </location>
    <ligand>
        <name>Fe cation</name>
        <dbReference type="ChEBI" id="CHEBI:24875"/>
    </ligand>
</feature>
<dbReference type="InterPro" id="IPR023635">
    <property type="entry name" value="Peptide_deformylase"/>
</dbReference>
<dbReference type="SUPFAM" id="SSF56420">
    <property type="entry name" value="Peptide deformylase"/>
    <property type="match status" value="1"/>
</dbReference>
<dbReference type="EC" id="3.5.1.88" evidence="2"/>
<proteinExistence type="inferred from homology"/>
<comment type="caution">
    <text evidence="3">The sequence shown here is derived from an EMBL/GenBank/DDBJ whole genome shotgun (WGS) entry which is preliminary data.</text>
</comment>
<accession>A0A2M7XI76</accession>
<dbReference type="EMBL" id="PFWS01000006">
    <property type="protein sequence ID" value="PJA47668.1"/>
    <property type="molecule type" value="Genomic_DNA"/>
</dbReference>
<gene>
    <name evidence="2 3" type="primary">def</name>
    <name evidence="3" type="ORF">CO172_00525</name>
</gene>
<dbReference type="PANTHER" id="PTHR10458">
    <property type="entry name" value="PEPTIDE DEFORMYLASE"/>
    <property type="match status" value="1"/>
</dbReference>
<evidence type="ECO:0000313" key="3">
    <source>
        <dbReference type="EMBL" id="PJA47668.1"/>
    </source>
</evidence>
<dbReference type="NCBIfam" id="TIGR00079">
    <property type="entry name" value="pept_deformyl"/>
    <property type="match status" value="1"/>
</dbReference>
<dbReference type="Pfam" id="PF01327">
    <property type="entry name" value="Pep_deformylase"/>
    <property type="match status" value="1"/>
</dbReference>
<evidence type="ECO:0000256" key="2">
    <source>
        <dbReference type="HAMAP-Rule" id="MF_00163"/>
    </source>
</evidence>
<protein>
    <recommendedName>
        <fullName evidence="2">Peptide deformylase</fullName>
        <shortName evidence="2">PDF</shortName>
        <ecNumber evidence="2">3.5.1.88</ecNumber>
    </recommendedName>
    <alternativeName>
        <fullName evidence="2">Polypeptide deformylase</fullName>
    </alternativeName>
</protein>
<evidence type="ECO:0000256" key="1">
    <source>
        <dbReference type="ARBA" id="ARBA00010759"/>
    </source>
</evidence>
<sequence length="160" mass="17957">MFPIVKHPNKSLRKISIAWNIDEILLPETQKLVDEMIETMKQEKGVGLAAPQIGLNKRLFVGQMENGSIEAFFNPKIISVSETMVKSEEGCLSIPQTFGLVLRHKKVKIKAIDRKKQKIQLTATGLLAIIFQHEIDHLNGILFIDQAIKLLETDSKGSIV</sequence>
<feature type="binding site" evidence="2">
    <location>
        <position position="137"/>
    </location>
    <ligand>
        <name>Fe cation</name>
        <dbReference type="ChEBI" id="CHEBI:24875"/>
    </ligand>
</feature>
<dbReference type="NCBIfam" id="NF001159">
    <property type="entry name" value="PRK00150.1-3"/>
    <property type="match status" value="1"/>
</dbReference>
<dbReference type="Proteomes" id="UP000229749">
    <property type="component" value="Unassembled WGS sequence"/>
</dbReference>
<feature type="active site" evidence="2">
    <location>
        <position position="134"/>
    </location>
</feature>
<comment type="similarity">
    <text evidence="1 2">Belongs to the polypeptide deformylase family.</text>
</comment>
<dbReference type="GO" id="GO:0006412">
    <property type="term" value="P:translation"/>
    <property type="evidence" value="ECO:0007669"/>
    <property type="project" value="UniProtKB-UniRule"/>
</dbReference>